<evidence type="ECO:0000313" key="2">
    <source>
        <dbReference type="EMBL" id="RKI90467.1"/>
    </source>
</evidence>
<gene>
    <name evidence="2" type="ORF">D7V94_13645</name>
</gene>
<dbReference type="SUPFAM" id="SSF52540">
    <property type="entry name" value="P-loop containing nucleoside triphosphate hydrolases"/>
    <property type="match status" value="1"/>
</dbReference>
<dbReference type="AlphaFoldDB" id="A0A3A9AGE8"/>
<dbReference type="PANTHER" id="PTHR30050">
    <property type="entry name" value="CHROMOSOMAL REPLICATION INITIATOR PROTEIN DNAA"/>
    <property type="match status" value="1"/>
</dbReference>
<sequence>MNMTQISSGAWLMKAGKILTAGRRNRMEETNEFLQRMEKIRAKHSGMGRYRQYKCPLCEDRGFIVQDDGKGHDVAKKCRCYAVTRAKELMEQSGISEELCRKTFENYNPGRSAQLEKAKAKAEGYARDFINFEQGRHNSILLSGQVGAGKTHLGMAICNTLLNLCNVGVVYMSYRNAVMEIKQTVMDKENYYAIINRYCNARLLYIDDLLKGRSTEADLNILYEIINYRYMHNKPMVISTEKLPESLIEFDEAVGSRILEMCRGNIVILNGLELNYRMKL</sequence>
<evidence type="ECO:0000313" key="3">
    <source>
        <dbReference type="Proteomes" id="UP000280696"/>
    </source>
</evidence>
<dbReference type="Proteomes" id="UP000280696">
    <property type="component" value="Unassembled WGS sequence"/>
</dbReference>
<feature type="domain" description="Chromosomal replication initiator protein DnaA ATPAse" evidence="1">
    <location>
        <begin position="101"/>
        <end position="258"/>
    </location>
</feature>
<dbReference type="CDD" id="cd00009">
    <property type="entry name" value="AAA"/>
    <property type="match status" value="1"/>
</dbReference>
<comment type="caution">
    <text evidence="2">The sequence shown here is derived from an EMBL/GenBank/DDBJ whole genome shotgun (WGS) entry which is preliminary data.</text>
</comment>
<dbReference type="GO" id="GO:0006260">
    <property type="term" value="P:DNA replication"/>
    <property type="evidence" value="ECO:0007669"/>
    <property type="project" value="TreeGrafter"/>
</dbReference>
<dbReference type="Pfam" id="PF00308">
    <property type="entry name" value="Bac_DnaA"/>
    <property type="match status" value="1"/>
</dbReference>
<keyword evidence="3" id="KW-1185">Reference proteome</keyword>
<dbReference type="OrthoDB" id="1655960at2"/>
<dbReference type="InterPro" id="IPR013317">
    <property type="entry name" value="DnaA_dom"/>
</dbReference>
<protein>
    <recommendedName>
        <fullName evidence="1">Chromosomal replication initiator protein DnaA ATPAse domain-containing protein</fullName>
    </recommendedName>
</protein>
<name>A0A3A9AGE8_9FIRM</name>
<proteinExistence type="predicted"/>
<reference evidence="2 3" key="1">
    <citation type="submission" date="2018-09" db="EMBL/GenBank/DDBJ databases">
        <title>Murine metabolic-syndrome-specific gut microbial biobank.</title>
        <authorList>
            <person name="Liu C."/>
        </authorList>
    </citation>
    <scope>NUCLEOTIDE SEQUENCE [LARGE SCALE GENOMIC DNA]</scope>
    <source>
        <strain evidence="2 3">0.1xD8-82</strain>
    </source>
</reference>
<dbReference type="Gene3D" id="3.40.50.300">
    <property type="entry name" value="P-loop containing nucleotide triphosphate hydrolases"/>
    <property type="match status" value="1"/>
</dbReference>
<organism evidence="2 3">
    <name type="scientific">Parablautia intestinalis</name>
    <dbReference type="NCBI Taxonomy" id="2320100"/>
    <lineage>
        <taxon>Bacteria</taxon>
        <taxon>Bacillati</taxon>
        <taxon>Bacillota</taxon>
        <taxon>Clostridia</taxon>
        <taxon>Lachnospirales</taxon>
        <taxon>Lachnospiraceae</taxon>
        <taxon>Parablautia</taxon>
    </lineage>
</organism>
<dbReference type="EMBL" id="RAYQ01000014">
    <property type="protein sequence ID" value="RKI90467.1"/>
    <property type="molecule type" value="Genomic_DNA"/>
</dbReference>
<evidence type="ECO:0000259" key="1">
    <source>
        <dbReference type="Pfam" id="PF00308"/>
    </source>
</evidence>
<accession>A0A3A9AGE8</accession>
<dbReference type="InterPro" id="IPR027417">
    <property type="entry name" value="P-loop_NTPase"/>
</dbReference>
<dbReference type="PANTHER" id="PTHR30050:SF10">
    <property type="entry name" value="PHAGE-LIKE ELEMENT PBSX PROTEIN XKDC"/>
    <property type="match status" value="1"/>
</dbReference>